<reference evidence="1 2" key="1">
    <citation type="submission" date="2019-09" db="EMBL/GenBank/DDBJ databases">
        <title>A chromosome-level genome assembly of the Chinese tupelo Nyssa sinensis.</title>
        <authorList>
            <person name="Yang X."/>
            <person name="Kang M."/>
            <person name="Yang Y."/>
            <person name="Xiong H."/>
            <person name="Wang M."/>
            <person name="Zhang Z."/>
            <person name="Wang Z."/>
            <person name="Wu H."/>
            <person name="Ma T."/>
            <person name="Liu J."/>
            <person name="Xi Z."/>
        </authorList>
    </citation>
    <scope>NUCLEOTIDE SEQUENCE [LARGE SCALE GENOMIC DNA]</scope>
    <source>
        <strain evidence="1">J267</strain>
        <tissue evidence="1">Leaf</tissue>
    </source>
</reference>
<gene>
    <name evidence="1" type="ORF">F0562_028238</name>
</gene>
<proteinExistence type="predicted"/>
<protein>
    <submittedName>
        <fullName evidence="1">Uncharacterized protein</fullName>
    </submittedName>
</protein>
<dbReference type="Proteomes" id="UP000325577">
    <property type="component" value="Linkage Group LG15"/>
</dbReference>
<name>A0A5J5B7B2_9ASTE</name>
<sequence length="73" mass="8056">MKIEVAVHCRQAVADFTENYSSATIVVAVSATIAVGQQRPIAAEVVWMVVVPNPNHLLRCCYASLKLDRIQLF</sequence>
<dbReference type="AlphaFoldDB" id="A0A5J5B7B2"/>
<evidence type="ECO:0000313" key="2">
    <source>
        <dbReference type="Proteomes" id="UP000325577"/>
    </source>
</evidence>
<keyword evidence="2" id="KW-1185">Reference proteome</keyword>
<dbReference type="EMBL" id="CM018038">
    <property type="protein sequence ID" value="KAA8538568.1"/>
    <property type="molecule type" value="Genomic_DNA"/>
</dbReference>
<evidence type="ECO:0000313" key="1">
    <source>
        <dbReference type="EMBL" id="KAA8538568.1"/>
    </source>
</evidence>
<accession>A0A5J5B7B2</accession>
<organism evidence="1 2">
    <name type="scientific">Nyssa sinensis</name>
    <dbReference type="NCBI Taxonomy" id="561372"/>
    <lineage>
        <taxon>Eukaryota</taxon>
        <taxon>Viridiplantae</taxon>
        <taxon>Streptophyta</taxon>
        <taxon>Embryophyta</taxon>
        <taxon>Tracheophyta</taxon>
        <taxon>Spermatophyta</taxon>
        <taxon>Magnoliopsida</taxon>
        <taxon>eudicotyledons</taxon>
        <taxon>Gunneridae</taxon>
        <taxon>Pentapetalae</taxon>
        <taxon>asterids</taxon>
        <taxon>Cornales</taxon>
        <taxon>Nyssaceae</taxon>
        <taxon>Nyssa</taxon>
    </lineage>
</organism>